<proteinExistence type="predicted"/>
<feature type="compositionally biased region" description="Polar residues" evidence="1">
    <location>
        <begin position="122"/>
        <end position="146"/>
    </location>
</feature>
<dbReference type="RefSeq" id="XP_053016303.1">
    <property type="nucleotide sequence ID" value="XM_053165941.1"/>
</dbReference>
<feature type="signal peptide" evidence="2">
    <location>
        <begin position="1"/>
        <end position="20"/>
    </location>
</feature>
<name>A0ABY7C785_9BASI</name>
<feature type="region of interest" description="Disordered" evidence="1">
    <location>
        <begin position="99"/>
        <end position="147"/>
    </location>
</feature>
<evidence type="ECO:0000256" key="1">
    <source>
        <dbReference type="SAM" id="MobiDB-lite"/>
    </source>
</evidence>
<feature type="compositionally biased region" description="Polar residues" evidence="1">
    <location>
        <begin position="104"/>
        <end position="115"/>
    </location>
</feature>
<gene>
    <name evidence="3" type="ORF">PtA15_1A86</name>
</gene>
<feature type="chain" id="PRO_5045976009" description="RxLR effector protein" evidence="2">
    <location>
        <begin position="21"/>
        <end position="315"/>
    </location>
</feature>
<protein>
    <recommendedName>
        <fullName evidence="5">RxLR effector protein</fullName>
    </recommendedName>
</protein>
<dbReference type="GeneID" id="77806825"/>
<keyword evidence="2" id="KW-0732">Signal</keyword>
<organism evidence="3 4">
    <name type="scientific">Puccinia triticina</name>
    <dbReference type="NCBI Taxonomy" id="208348"/>
    <lineage>
        <taxon>Eukaryota</taxon>
        <taxon>Fungi</taxon>
        <taxon>Dikarya</taxon>
        <taxon>Basidiomycota</taxon>
        <taxon>Pucciniomycotina</taxon>
        <taxon>Pucciniomycetes</taxon>
        <taxon>Pucciniales</taxon>
        <taxon>Pucciniaceae</taxon>
        <taxon>Puccinia</taxon>
    </lineage>
</organism>
<evidence type="ECO:0000256" key="2">
    <source>
        <dbReference type="SAM" id="SignalP"/>
    </source>
</evidence>
<accession>A0ABY7C785</accession>
<dbReference type="Proteomes" id="UP001164743">
    <property type="component" value="Chromosome 1A"/>
</dbReference>
<keyword evidence="4" id="KW-1185">Reference proteome</keyword>
<evidence type="ECO:0008006" key="5">
    <source>
        <dbReference type="Google" id="ProtNLM"/>
    </source>
</evidence>
<dbReference type="EMBL" id="CP110421">
    <property type="protein sequence ID" value="WAQ80748.1"/>
    <property type="molecule type" value="Genomic_DNA"/>
</dbReference>
<evidence type="ECO:0000313" key="4">
    <source>
        <dbReference type="Proteomes" id="UP001164743"/>
    </source>
</evidence>
<reference evidence="3" key="1">
    <citation type="submission" date="2022-10" db="EMBL/GenBank/DDBJ databases">
        <title>Puccinia triticina Genome sequencing and assembly.</title>
        <authorList>
            <person name="Li C."/>
        </authorList>
    </citation>
    <scope>NUCLEOTIDE SEQUENCE</scope>
    <source>
        <strain evidence="3">Pt15</strain>
    </source>
</reference>
<evidence type="ECO:0000313" key="3">
    <source>
        <dbReference type="EMBL" id="WAQ80748.1"/>
    </source>
</evidence>
<sequence length="315" mass="35480">MCSLFLILLALSAHYHLHFARPLSVDNGNLLPGSHHSLLQDPVSHEASSIFSEISNIHNHVLARRAMPRSTLQVIEEGEEESDGESIAGRVDTGTFALGGPTQFIDQKSEVTNPVSGEYLPSGSSDPETRGKNPSLQNGVVTNQAGQPVHEEKYTYSSLKNKIIKEYPDLVEIWKESIGKEDQVKRAMDEIKNLKPTGFFHMASWRDEQLDVARMLAILNLKINGLKLRHIDKPIEQLSLSEQGKIVKLFSGLAQCDEYAKLTNFDETIQEDLIKYKEISKMGSSRRAMIWTKTKLKKPFEDVAAAFFIFRMIRK</sequence>